<dbReference type="Pfam" id="PF01325">
    <property type="entry name" value="Fe_dep_repress"/>
    <property type="match status" value="1"/>
</dbReference>
<dbReference type="InterPro" id="IPR036421">
    <property type="entry name" value="Fe_dep_repressor_sf"/>
</dbReference>
<evidence type="ECO:0000256" key="2">
    <source>
        <dbReference type="ARBA" id="ARBA00022386"/>
    </source>
</evidence>
<comment type="similarity">
    <text evidence="1">Belongs to the DtxR/MntR family.</text>
</comment>
<sequence>MPLKTKENYLKSMYLIEEHVGTIAASELGKRLGVSVPTVNSMVKRLQDEGWVVYQKYKPIKLTNLGRKEAALIIRKHRIVEMFLVEKLNFGWEEVHEIAEEMEHIHSEALFERMDEVLGNPVFDPHGSPIPDRQGKIHLRHSLKLSEMKVGDKVKLRALLHSNSDFLMYLNNKKLELGAEITITHIESFDGSMTISYGEETSVTLSREVCERLFVEQLNV</sequence>
<dbReference type="SMART" id="SM00899">
    <property type="entry name" value="FeoA"/>
    <property type="match status" value="1"/>
</dbReference>
<dbReference type="GO" id="GO:0046914">
    <property type="term" value="F:transition metal ion binding"/>
    <property type="evidence" value="ECO:0007669"/>
    <property type="project" value="InterPro"/>
</dbReference>
<dbReference type="PANTHER" id="PTHR33238:SF7">
    <property type="entry name" value="IRON-DEPENDENT TRANSCRIPTIONAL REGULATOR"/>
    <property type="match status" value="1"/>
</dbReference>
<dbReference type="PANTHER" id="PTHR33238">
    <property type="entry name" value="IRON (METAL) DEPENDENT REPRESSOR, DTXR FAMILY"/>
    <property type="match status" value="1"/>
</dbReference>
<keyword evidence="3" id="KW-0805">Transcription regulation</keyword>
<dbReference type="GO" id="GO:0003700">
    <property type="term" value="F:DNA-binding transcription factor activity"/>
    <property type="evidence" value="ECO:0007669"/>
    <property type="project" value="InterPro"/>
</dbReference>
<dbReference type="GO" id="GO:0046983">
    <property type="term" value="F:protein dimerization activity"/>
    <property type="evidence" value="ECO:0007669"/>
    <property type="project" value="InterPro"/>
</dbReference>
<evidence type="ECO:0000256" key="4">
    <source>
        <dbReference type="ARBA" id="ARBA00023125"/>
    </source>
</evidence>
<feature type="domain" description="HTH dtxR-type" evidence="7">
    <location>
        <begin position="1"/>
        <end position="63"/>
    </location>
</feature>
<evidence type="ECO:0000256" key="3">
    <source>
        <dbReference type="ARBA" id="ARBA00023015"/>
    </source>
</evidence>
<dbReference type="Gene3D" id="1.10.10.10">
    <property type="entry name" value="Winged helix-like DNA-binding domain superfamily/Winged helix DNA-binding domain"/>
    <property type="match status" value="1"/>
</dbReference>
<keyword evidence="5" id="KW-0804">Transcription</keyword>
<dbReference type="InterPro" id="IPR022687">
    <property type="entry name" value="HTH_DTXR"/>
</dbReference>
<dbReference type="InterPro" id="IPR007167">
    <property type="entry name" value="Fe-transptr_FeoA-like"/>
</dbReference>
<dbReference type="Pfam" id="PF04023">
    <property type="entry name" value="FeoA"/>
    <property type="match status" value="1"/>
</dbReference>
<dbReference type="PROSITE" id="PS50944">
    <property type="entry name" value="HTH_DTXR"/>
    <property type="match status" value="1"/>
</dbReference>
<accession>A0A1M4WN30</accession>
<dbReference type="Pfam" id="PF02742">
    <property type="entry name" value="Fe_dep_repr_C"/>
    <property type="match status" value="1"/>
</dbReference>
<dbReference type="STRING" id="1484053.SAMN05444274_102500"/>
<evidence type="ECO:0000259" key="7">
    <source>
        <dbReference type="PROSITE" id="PS50944"/>
    </source>
</evidence>
<evidence type="ECO:0000256" key="5">
    <source>
        <dbReference type="ARBA" id="ARBA00023163"/>
    </source>
</evidence>
<protein>
    <recommendedName>
        <fullName evidence="2">Transcriptional regulator MntR</fullName>
    </recommendedName>
</protein>
<dbReference type="InterPro" id="IPR022689">
    <property type="entry name" value="Iron_dep_repressor"/>
</dbReference>
<keyword evidence="9" id="KW-1185">Reference proteome</keyword>
<evidence type="ECO:0000313" key="8">
    <source>
        <dbReference type="EMBL" id="SHE82659.1"/>
    </source>
</evidence>
<dbReference type="GO" id="GO:0003677">
    <property type="term" value="F:DNA binding"/>
    <property type="evidence" value="ECO:0007669"/>
    <property type="project" value="UniProtKB-KW"/>
</dbReference>
<reference evidence="8 9" key="1">
    <citation type="submission" date="2016-11" db="EMBL/GenBank/DDBJ databases">
        <authorList>
            <person name="Jaros S."/>
            <person name="Januszkiewicz K."/>
            <person name="Wedrychowicz H."/>
        </authorList>
    </citation>
    <scope>NUCLEOTIDE SEQUENCE [LARGE SCALE GENOMIC DNA]</scope>
    <source>
        <strain evidence="8 9">DSM 26910</strain>
    </source>
</reference>
<dbReference type="SMART" id="SM00529">
    <property type="entry name" value="HTH_DTXR"/>
    <property type="match status" value="1"/>
</dbReference>
<name>A0A1M4WN30_9BACT</name>
<keyword evidence="4" id="KW-0238">DNA-binding</keyword>
<organism evidence="8 9">
    <name type="scientific">Mariniphaga anaerophila</name>
    <dbReference type="NCBI Taxonomy" id="1484053"/>
    <lineage>
        <taxon>Bacteria</taxon>
        <taxon>Pseudomonadati</taxon>
        <taxon>Bacteroidota</taxon>
        <taxon>Bacteroidia</taxon>
        <taxon>Marinilabiliales</taxon>
        <taxon>Prolixibacteraceae</taxon>
        <taxon>Mariniphaga</taxon>
    </lineage>
</organism>
<dbReference type="Gene3D" id="2.30.30.90">
    <property type="match status" value="1"/>
</dbReference>
<proteinExistence type="inferred from homology"/>
<dbReference type="InterPro" id="IPR050536">
    <property type="entry name" value="DtxR_MntR_Metal-Reg"/>
</dbReference>
<dbReference type="AlphaFoldDB" id="A0A1M4WN30"/>
<dbReference type="InterPro" id="IPR038157">
    <property type="entry name" value="FeoA_core_dom"/>
</dbReference>
<evidence type="ECO:0000313" key="9">
    <source>
        <dbReference type="Proteomes" id="UP000184164"/>
    </source>
</evidence>
<evidence type="ECO:0000256" key="6">
    <source>
        <dbReference type="ARBA" id="ARBA00025185"/>
    </source>
</evidence>
<evidence type="ECO:0000256" key="1">
    <source>
        <dbReference type="ARBA" id="ARBA00007871"/>
    </source>
</evidence>
<dbReference type="SUPFAM" id="SSF47979">
    <property type="entry name" value="Iron-dependent repressor protein, dimerization domain"/>
    <property type="match status" value="1"/>
</dbReference>
<dbReference type="InterPro" id="IPR036390">
    <property type="entry name" value="WH_DNA-bd_sf"/>
</dbReference>
<dbReference type="EMBL" id="FQUM01000002">
    <property type="protein sequence ID" value="SHE82659.1"/>
    <property type="molecule type" value="Genomic_DNA"/>
</dbReference>
<dbReference type="OrthoDB" id="9791355at2"/>
<gene>
    <name evidence="8" type="ORF">SAMN05444274_102500</name>
</gene>
<dbReference type="InterPro" id="IPR001367">
    <property type="entry name" value="Fe_dep_repressor"/>
</dbReference>
<comment type="function">
    <text evidence="6">In the presence of manganese, represses expression of mntH and mntS. Up-regulates expression of mntP.</text>
</comment>
<dbReference type="RefSeq" id="WP_072999719.1">
    <property type="nucleotide sequence ID" value="NZ_FQUM01000002.1"/>
</dbReference>
<dbReference type="Gene3D" id="1.10.60.10">
    <property type="entry name" value="Iron dependent repressor, metal binding and dimerisation domain"/>
    <property type="match status" value="1"/>
</dbReference>
<dbReference type="SUPFAM" id="SSF46785">
    <property type="entry name" value="Winged helix' DNA-binding domain"/>
    <property type="match status" value="1"/>
</dbReference>
<dbReference type="InterPro" id="IPR036388">
    <property type="entry name" value="WH-like_DNA-bd_sf"/>
</dbReference>
<dbReference type="Proteomes" id="UP000184164">
    <property type="component" value="Unassembled WGS sequence"/>
</dbReference>